<dbReference type="GO" id="GO:0003887">
    <property type="term" value="F:DNA-directed DNA polymerase activity"/>
    <property type="evidence" value="ECO:0007669"/>
    <property type="project" value="UniProtKB-KW"/>
</dbReference>
<accession>A0A5M6IQ03</accession>
<keyword evidence="4" id="KW-0235">DNA replication</keyword>
<evidence type="ECO:0000256" key="6">
    <source>
        <dbReference type="ARBA" id="ARBA00034754"/>
    </source>
</evidence>
<dbReference type="EMBL" id="VWPK01000034">
    <property type="protein sequence ID" value="KAA5610362.1"/>
    <property type="molecule type" value="Genomic_DNA"/>
</dbReference>
<comment type="similarity">
    <text evidence="6">Belongs to the DNA polymerase HolA subunit family.</text>
</comment>
<dbReference type="PANTHER" id="PTHR34388">
    <property type="entry name" value="DNA POLYMERASE III SUBUNIT DELTA"/>
    <property type="match status" value="1"/>
</dbReference>
<keyword evidence="9" id="KW-1185">Reference proteome</keyword>
<dbReference type="InterPro" id="IPR005790">
    <property type="entry name" value="DNA_polIII_delta"/>
</dbReference>
<dbReference type="SUPFAM" id="SSF52540">
    <property type="entry name" value="P-loop containing nucleoside triphosphate hydrolases"/>
    <property type="match status" value="1"/>
</dbReference>
<dbReference type="Gene3D" id="3.40.50.300">
    <property type="entry name" value="P-loop containing nucleotide triphosphate hydrolases"/>
    <property type="match status" value="1"/>
</dbReference>
<dbReference type="AlphaFoldDB" id="A0A5M6IQ03"/>
<comment type="caution">
    <text evidence="8">The sequence shown here is derived from an EMBL/GenBank/DDBJ whole genome shotgun (WGS) entry which is preliminary data.</text>
</comment>
<evidence type="ECO:0000256" key="1">
    <source>
        <dbReference type="ARBA" id="ARBA00012417"/>
    </source>
</evidence>
<dbReference type="Proteomes" id="UP000325255">
    <property type="component" value="Unassembled WGS sequence"/>
</dbReference>
<keyword evidence="3" id="KW-0548">Nucleotidyltransferase</keyword>
<dbReference type="PANTHER" id="PTHR34388:SF1">
    <property type="entry name" value="DNA POLYMERASE III SUBUNIT DELTA"/>
    <property type="match status" value="1"/>
</dbReference>
<comment type="catalytic activity">
    <reaction evidence="7">
        <text>DNA(n) + a 2'-deoxyribonucleoside 5'-triphosphate = DNA(n+1) + diphosphate</text>
        <dbReference type="Rhea" id="RHEA:22508"/>
        <dbReference type="Rhea" id="RHEA-COMP:17339"/>
        <dbReference type="Rhea" id="RHEA-COMP:17340"/>
        <dbReference type="ChEBI" id="CHEBI:33019"/>
        <dbReference type="ChEBI" id="CHEBI:61560"/>
        <dbReference type="ChEBI" id="CHEBI:173112"/>
        <dbReference type="EC" id="2.7.7.7"/>
    </reaction>
</comment>
<gene>
    <name evidence="8" type="ORF">F1189_19855</name>
</gene>
<dbReference type="EC" id="2.7.7.7" evidence="1"/>
<evidence type="ECO:0000256" key="3">
    <source>
        <dbReference type="ARBA" id="ARBA00022695"/>
    </source>
</evidence>
<reference evidence="8 9" key="1">
    <citation type="submission" date="2019-09" db="EMBL/GenBank/DDBJ databases">
        <title>Genome sequence of Rhodovastum atsumiense, a diverse member of the Acetobacteraceae family of non-sulfur purple photosynthetic bacteria.</title>
        <authorList>
            <person name="Meyer T."/>
            <person name="Kyndt J."/>
        </authorList>
    </citation>
    <scope>NUCLEOTIDE SEQUENCE [LARGE SCALE GENOMIC DNA]</scope>
    <source>
        <strain evidence="8 9">DSM 21279</strain>
    </source>
</reference>
<dbReference type="GO" id="GO:0003677">
    <property type="term" value="F:DNA binding"/>
    <property type="evidence" value="ECO:0007669"/>
    <property type="project" value="InterPro"/>
</dbReference>
<protein>
    <recommendedName>
        <fullName evidence="1">DNA-directed DNA polymerase</fullName>
        <ecNumber evidence="1">2.7.7.7</ecNumber>
    </recommendedName>
</protein>
<dbReference type="InterPro" id="IPR027417">
    <property type="entry name" value="P-loop_NTPase"/>
</dbReference>
<dbReference type="NCBIfam" id="TIGR01128">
    <property type="entry name" value="holA"/>
    <property type="match status" value="1"/>
</dbReference>
<dbReference type="GO" id="GO:0006261">
    <property type="term" value="P:DNA-templated DNA replication"/>
    <property type="evidence" value="ECO:0007669"/>
    <property type="project" value="TreeGrafter"/>
</dbReference>
<proteinExistence type="inferred from homology"/>
<sequence length="337" mass="35615">MKLEPRRVEEVLRDPARVRAVLLYGDDVGLIRERGARLVRAVIGGADDPFRLAELEREGFGAIPAEMAALALTGGRRVVRVREATDAATTAVQAALSGRGEALLVLEAPGLASKSKLRALIERASDAVAIGCYPLDERGLEQVIRSTLSGLKVSVDDEAVGWLAGQLGSDRAVTAGELEKLALFVGPGGRVDLEAARSCVGDAAGLSLEDALFAATSGDVAATDRALELAMAEGAANVQVVRAGLGHIQRLQRARALMQDGFSAAEAARAARPPVFFRRVAAFTQALNLWSPAALEWAANRLWDAERACKRTGAPADTIARNAVIGLAQRAMVARRR</sequence>
<dbReference type="Gene3D" id="1.20.272.10">
    <property type="match status" value="1"/>
</dbReference>
<dbReference type="SUPFAM" id="SSF48019">
    <property type="entry name" value="post-AAA+ oligomerization domain-like"/>
    <property type="match status" value="1"/>
</dbReference>
<keyword evidence="2" id="KW-0808">Transferase</keyword>
<evidence type="ECO:0000256" key="4">
    <source>
        <dbReference type="ARBA" id="ARBA00022705"/>
    </source>
</evidence>
<dbReference type="RefSeq" id="WP_150042608.1">
    <property type="nucleotide sequence ID" value="NZ_OW485601.1"/>
</dbReference>
<keyword evidence="5" id="KW-0239">DNA-directed DNA polymerase</keyword>
<dbReference type="GO" id="GO:0009360">
    <property type="term" value="C:DNA polymerase III complex"/>
    <property type="evidence" value="ECO:0007669"/>
    <property type="project" value="TreeGrafter"/>
</dbReference>
<dbReference type="InterPro" id="IPR008921">
    <property type="entry name" value="DNA_pol3_clamp-load_cplx_C"/>
</dbReference>
<evidence type="ECO:0000256" key="7">
    <source>
        <dbReference type="ARBA" id="ARBA00049244"/>
    </source>
</evidence>
<evidence type="ECO:0000313" key="9">
    <source>
        <dbReference type="Proteomes" id="UP000325255"/>
    </source>
</evidence>
<organism evidence="8 9">
    <name type="scientific">Rhodovastum atsumiense</name>
    <dbReference type="NCBI Taxonomy" id="504468"/>
    <lineage>
        <taxon>Bacteria</taxon>
        <taxon>Pseudomonadati</taxon>
        <taxon>Pseudomonadota</taxon>
        <taxon>Alphaproteobacteria</taxon>
        <taxon>Acetobacterales</taxon>
        <taxon>Acetobacteraceae</taxon>
        <taxon>Rhodovastum</taxon>
    </lineage>
</organism>
<dbReference type="OrthoDB" id="9804983at2"/>
<evidence type="ECO:0000313" key="8">
    <source>
        <dbReference type="EMBL" id="KAA5610362.1"/>
    </source>
</evidence>
<evidence type="ECO:0000256" key="2">
    <source>
        <dbReference type="ARBA" id="ARBA00022679"/>
    </source>
</evidence>
<evidence type="ECO:0000256" key="5">
    <source>
        <dbReference type="ARBA" id="ARBA00022932"/>
    </source>
</evidence>
<name>A0A5M6IQ03_9PROT</name>